<protein>
    <submittedName>
        <fullName evidence="1">Uncharacterized protein</fullName>
    </submittedName>
</protein>
<dbReference type="AlphaFoldDB" id="A0A2P6QX87"/>
<evidence type="ECO:0000313" key="2">
    <source>
        <dbReference type="Proteomes" id="UP000238479"/>
    </source>
</evidence>
<sequence>MSTCIKSKQDSLEVVLNGKGCLVCLAKGQMEQLLTSQALFARKGNNEDTLLEGCPSLWCHRLCGLVRTTLHVPFFE</sequence>
<comment type="caution">
    <text evidence="1">The sequence shown here is derived from an EMBL/GenBank/DDBJ whole genome shotgun (WGS) entry which is preliminary data.</text>
</comment>
<name>A0A2P6QX87_ROSCH</name>
<organism evidence="1 2">
    <name type="scientific">Rosa chinensis</name>
    <name type="common">China rose</name>
    <dbReference type="NCBI Taxonomy" id="74649"/>
    <lineage>
        <taxon>Eukaryota</taxon>
        <taxon>Viridiplantae</taxon>
        <taxon>Streptophyta</taxon>
        <taxon>Embryophyta</taxon>
        <taxon>Tracheophyta</taxon>
        <taxon>Spermatophyta</taxon>
        <taxon>Magnoliopsida</taxon>
        <taxon>eudicotyledons</taxon>
        <taxon>Gunneridae</taxon>
        <taxon>Pentapetalae</taxon>
        <taxon>rosids</taxon>
        <taxon>fabids</taxon>
        <taxon>Rosales</taxon>
        <taxon>Rosaceae</taxon>
        <taxon>Rosoideae</taxon>
        <taxon>Rosoideae incertae sedis</taxon>
        <taxon>Rosa</taxon>
    </lineage>
</organism>
<keyword evidence="2" id="KW-1185">Reference proteome</keyword>
<evidence type="ECO:0000313" key="1">
    <source>
        <dbReference type="EMBL" id="PRQ38805.1"/>
    </source>
</evidence>
<reference evidence="1 2" key="1">
    <citation type="journal article" date="2018" name="Nat. Genet.">
        <title>The Rosa genome provides new insights in the design of modern roses.</title>
        <authorList>
            <person name="Bendahmane M."/>
        </authorList>
    </citation>
    <scope>NUCLEOTIDE SEQUENCE [LARGE SCALE GENOMIC DNA]</scope>
    <source>
        <strain evidence="2">cv. Old Blush</strain>
    </source>
</reference>
<accession>A0A2P6QX87</accession>
<proteinExistence type="predicted"/>
<gene>
    <name evidence="1" type="ORF">RchiOBHm_Chr4g0418021</name>
</gene>
<dbReference type="EMBL" id="PDCK01000042">
    <property type="protein sequence ID" value="PRQ38805.1"/>
    <property type="molecule type" value="Genomic_DNA"/>
</dbReference>
<dbReference type="Gramene" id="PRQ38805">
    <property type="protein sequence ID" value="PRQ38805"/>
    <property type="gene ID" value="RchiOBHm_Chr4g0418021"/>
</dbReference>
<dbReference type="Proteomes" id="UP000238479">
    <property type="component" value="Chromosome 4"/>
</dbReference>